<dbReference type="InterPro" id="IPR003855">
    <property type="entry name" value="K+_transporter"/>
</dbReference>
<evidence type="ECO:0000259" key="14">
    <source>
        <dbReference type="Pfam" id="PF02705"/>
    </source>
</evidence>
<dbReference type="InterPro" id="IPR053952">
    <property type="entry name" value="K_trans_C"/>
</dbReference>
<dbReference type="InterPro" id="IPR023051">
    <property type="entry name" value="Kup"/>
</dbReference>
<comment type="function">
    <text evidence="13">Transport of potassium into the cell. Likely operates as a K(+):H(+) symporter.</text>
</comment>
<keyword evidence="4 13" id="KW-1003">Cell membrane</keyword>
<keyword evidence="10 13" id="KW-1133">Transmembrane helix</keyword>
<dbReference type="PANTHER" id="PTHR30540:SF79">
    <property type="entry name" value="LOW AFFINITY POTASSIUM TRANSPORT SYSTEM PROTEIN KUP"/>
    <property type="match status" value="1"/>
</dbReference>
<comment type="similarity">
    <text evidence="2 13">Belongs to the HAK/KUP transporter (TC 2.A.72) family.</text>
</comment>
<dbReference type="Pfam" id="PF02705">
    <property type="entry name" value="K_trans"/>
    <property type="match status" value="1"/>
</dbReference>
<feature type="domain" description="K+ potassium transporter C-terminal" evidence="15">
    <location>
        <begin position="477"/>
        <end position="627"/>
    </location>
</feature>
<feature type="domain" description="K+ potassium transporter integral membrane" evidence="14">
    <location>
        <begin position="14"/>
        <end position="467"/>
    </location>
</feature>
<dbReference type="AlphaFoldDB" id="A4TYC7"/>
<evidence type="ECO:0000256" key="8">
    <source>
        <dbReference type="ARBA" id="ARBA00022847"/>
    </source>
</evidence>
<dbReference type="Pfam" id="PF22776">
    <property type="entry name" value="K_trans_C"/>
    <property type="match status" value="1"/>
</dbReference>
<dbReference type="GO" id="GO:0015293">
    <property type="term" value="F:symporter activity"/>
    <property type="evidence" value="ECO:0007669"/>
    <property type="project" value="UniProtKB-UniRule"/>
</dbReference>
<keyword evidence="6 13" id="KW-0633">Potassium transport</keyword>
<gene>
    <name evidence="13" type="primary">kup</name>
    <name evidence="16" type="ORF">MGR_1558</name>
</gene>
<comment type="subcellular location">
    <subcellularLocation>
        <location evidence="13">Cell membrane</location>
        <topology evidence="13">Multi-pass membrane protein</topology>
    </subcellularLocation>
    <subcellularLocation>
        <location evidence="1">Membrane</location>
        <topology evidence="1">Multi-pass membrane protein</topology>
    </subcellularLocation>
</comment>
<dbReference type="InterPro" id="IPR053951">
    <property type="entry name" value="K_trans_N"/>
</dbReference>
<keyword evidence="7 13" id="KW-0812">Transmembrane</keyword>
<evidence type="ECO:0000256" key="2">
    <source>
        <dbReference type="ARBA" id="ARBA00007019"/>
    </source>
</evidence>
<evidence type="ECO:0000256" key="9">
    <source>
        <dbReference type="ARBA" id="ARBA00022958"/>
    </source>
</evidence>
<accession>A4TYC7</accession>
<feature type="transmembrane region" description="Helical" evidence="13">
    <location>
        <begin position="427"/>
        <end position="444"/>
    </location>
</feature>
<feature type="transmembrane region" description="Helical" evidence="13">
    <location>
        <begin position="12"/>
        <end position="32"/>
    </location>
</feature>
<feature type="transmembrane region" description="Helical" evidence="13">
    <location>
        <begin position="291"/>
        <end position="320"/>
    </location>
</feature>
<feature type="transmembrane region" description="Helical" evidence="13">
    <location>
        <begin position="205"/>
        <end position="229"/>
    </location>
</feature>
<feature type="transmembrane region" description="Helical" evidence="13">
    <location>
        <begin position="52"/>
        <end position="72"/>
    </location>
</feature>
<name>A4TYC7_9PROT</name>
<proteinExistence type="inferred from homology"/>
<evidence type="ECO:0000256" key="1">
    <source>
        <dbReference type="ARBA" id="ARBA00004141"/>
    </source>
</evidence>
<keyword evidence="12 13" id="KW-0472">Membrane</keyword>
<evidence type="ECO:0000256" key="5">
    <source>
        <dbReference type="ARBA" id="ARBA00022519"/>
    </source>
</evidence>
<keyword evidence="3 13" id="KW-0813">Transport</keyword>
<dbReference type="GO" id="GO:0015079">
    <property type="term" value="F:potassium ion transmembrane transporter activity"/>
    <property type="evidence" value="ECO:0007669"/>
    <property type="project" value="UniProtKB-UniRule"/>
</dbReference>
<feature type="transmembrane region" description="Helical" evidence="13">
    <location>
        <begin position="367"/>
        <end position="394"/>
    </location>
</feature>
<evidence type="ECO:0000256" key="4">
    <source>
        <dbReference type="ARBA" id="ARBA00022475"/>
    </source>
</evidence>
<evidence type="ECO:0000259" key="15">
    <source>
        <dbReference type="Pfam" id="PF22776"/>
    </source>
</evidence>
<feature type="transmembrane region" description="Helical" evidence="13">
    <location>
        <begin position="143"/>
        <end position="161"/>
    </location>
</feature>
<evidence type="ECO:0000313" key="16">
    <source>
        <dbReference type="EMBL" id="CAM75634.1"/>
    </source>
</evidence>
<dbReference type="EMBL" id="CU459003">
    <property type="protein sequence ID" value="CAM75634.1"/>
    <property type="molecule type" value="Genomic_DNA"/>
</dbReference>
<comment type="catalytic activity">
    <reaction evidence="13">
        <text>K(+)(in) + H(+)(in) = K(+)(out) + H(+)(out)</text>
        <dbReference type="Rhea" id="RHEA:28490"/>
        <dbReference type="ChEBI" id="CHEBI:15378"/>
        <dbReference type="ChEBI" id="CHEBI:29103"/>
    </reaction>
</comment>
<protein>
    <recommendedName>
        <fullName evidence="13">Probable potassium transport system protein Kup</fullName>
    </recommendedName>
</protein>
<dbReference type="GO" id="GO:0005886">
    <property type="term" value="C:plasma membrane"/>
    <property type="evidence" value="ECO:0007669"/>
    <property type="project" value="UniProtKB-SubCell"/>
</dbReference>
<evidence type="ECO:0000256" key="11">
    <source>
        <dbReference type="ARBA" id="ARBA00023065"/>
    </source>
</evidence>
<organism evidence="16">
    <name type="scientific">Magnetospirillum gryphiswaldense</name>
    <dbReference type="NCBI Taxonomy" id="55518"/>
    <lineage>
        <taxon>Bacteria</taxon>
        <taxon>Pseudomonadati</taxon>
        <taxon>Pseudomonadota</taxon>
        <taxon>Alphaproteobacteria</taxon>
        <taxon>Rhodospirillales</taxon>
        <taxon>Rhodospirillaceae</taxon>
        <taxon>Magnetospirillum</taxon>
    </lineage>
</organism>
<sequence length="627" mass="68105">MTTEHAPRRNVFALMFGAIGVVFGDIGTSPLYAMKETFAGHHPLPLDRLHVLGVLSLMFWSIMLVVSAKYVAFIMRADNRGEGGSLALLALASRATHGRTGLGLLVVTLGIFAAALFYGDAVITPAISILSAVEGLQVVAPAMQHYIVPATLVIVVILFLIQRHGTDAVGKVFGPVMLLWFTVLAVTGIRNIGLTPEVLKALSPHWAILFIASDGWTGFLALGSVVLAVTGAEALYADMGHFGKIPIRLAWYLVALPALLLQYFGQGALLLARPEAIENPLFYMAPGWAGLPLLLLATCATVIASQAVISGAFSVTRQAIQLGYLPRMTIIHTSAQEIGQVYLPVMNWMLLVVVIGLVIGFKTSSNLAAAYGIAVTGTMIITTALAGIVMVLNWGWRIRRVLVLMGVFMVLEMAFFLANSTKIPDGGWFPLAIAVVLFLLLTTWKQGRALLAAKLSTEAMPVEDFVAALSDRVVRVPGTAIFLTGTREGVPLALLHNMKHNKVLHERVILMTVSVEEVPVVAEDRRLESMVISPGIQRLILRFGFMEDLNIPKTLAHARTDQLGFFYEPMSISYFLSRETIIPSAQPGMAPWREEVFAWMSRSATNAMDFFHLPSNRVVELGAQVEI</sequence>
<evidence type="ECO:0000256" key="12">
    <source>
        <dbReference type="ARBA" id="ARBA00023136"/>
    </source>
</evidence>
<feature type="transmembrane region" description="Helical" evidence="13">
    <location>
        <begin position="173"/>
        <end position="193"/>
    </location>
</feature>
<keyword evidence="11 13" id="KW-0406">Ion transport</keyword>
<feature type="transmembrane region" description="Helical" evidence="13">
    <location>
        <begin position="341"/>
        <end position="361"/>
    </location>
</feature>
<feature type="transmembrane region" description="Helical" evidence="13">
    <location>
        <begin position="102"/>
        <end position="123"/>
    </location>
</feature>
<reference evidence="16" key="1">
    <citation type="journal article" date="2007" name="J. Bacteriol.">
        <title>Comparative genome analysis of four magnetotactic bacteria reveals a complex set of group-specific genes implicated in magnetosome biomineralization and function.</title>
        <authorList>
            <person name="Richter M."/>
            <person name="Kube M."/>
            <person name="Bazylinski D.A."/>
            <person name="Lombardot T."/>
            <person name="Gloeckner F.O."/>
            <person name="Reinhardt R."/>
            <person name="Schueler D."/>
        </authorList>
    </citation>
    <scope>NUCLEOTIDE SEQUENCE</scope>
    <source>
        <strain evidence="16">MSR-1</strain>
    </source>
</reference>
<dbReference type="RefSeq" id="WP_106002539.1">
    <property type="nucleotide sequence ID" value="NZ_CP027527.1"/>
</dbReference>
<keyword evidence="8 13" id="KW-0769">Symport</keyword>
<evidence type="ECO:0000256" key="13">
    <source>
        <dbReference type="HAMAP-Rule" id="MF_01522"/>
    </source>
</evidence>
<dbReference type="PANTHER" id="PTHR30540">
    <property type="entry name" value="OSMOTIC STRESS POTASSIUM TRANSPORTER"/>
    <property type="match status" value="1"/>
</dbReference>
<evidence type="ECO:0000256" key="7">
    <source>
        <dbReference type="ARBA" id="ARBA00022692"/>
    </source>
</evidence>
<keyword evidence="9 13" id="KW-0630">Potassium</keyword>
<evidence type="ECO:0000256" key="6">
    <source>
        <dbReference type="ARBA" id="ARBA00022538"/>
    </source>
</evidence>
<evidence type="ECO:0000256" key="3">
    <source>
        <dbReference type="ARBA" id="ARBA00022448"/>
    </source>
</evidence>
<evidence type="ECO:0000256" key="10">
    <source>
        <dbReference type="ARBA" id="ARBA00022989"/>
    </source>
</evidence>
<dbReference type="HAMAP" id="MF_01522">
    <property type="entry name" value="Kup"/>
    <property type="match status" value="1"/>
</dbReference>
<keyword evidence="5" id="KW-0997">Cell inner membrane</keyword>
<feature type="transmembrane region" description="Helical" evidence="13">
    <location>
        <begin position="249"/>
        <end position="271"/>
    </location>
</feature>
<feature type="transmembrane region" description="Helical" evidence="13">
    <location>
        <begin position="401"/>
        <end position="421"/>
    </location>
</feature>